<dbReference type="PROSITE" id="PS51186">
    <property type="entry name" value="GNAT"/>
    <property type="match status" value="1"/>
</dbReference>
<dbReference type="SUPFAM" id="SSF55729">
    <property type="entry name" value="Acyl-CoA N-acyltransferases (Nat)"/>
    <property type="match status" value="1"/>
</dbReference>
<dbReference type="OrthoDB" id="9795206at2"/>
<dbReference type="InterPro" id="IPR051531">
    <property type="entry name" value="N-acetyltransferase"/>
</dbReference>
<dbReference type="GO" id="GO:0016747">
    <property type="term" value="F:acyltransferase activity, transferring groups other than amino-acyl groups"/>
    <property type="evidence" value="ECO:0007669"/>
    <property type="project" value="InterPro"/>
</dbReference>
<dbReference type="InterPro" id="IPR016181">
    <property type="entry name" value="Acyl_CoA_acyltransferase"/>
</dbReference>
<keyword evidence="6" id="KW-1185">Reference proteome</keyword>
<dbReference type="AlphaFoldDB" id="A0A517YPS3"/>
<evidence type="ECO:0000313" key="5">
    <source>
        <dbReference type="EMBL" id="QDU32223.1"/>
    </source>
</evidence>
<sequence length="190" mass="21625">MAPKHLKTKRLYLRDIAQSDADQIEQLMTDGSVAHAAPGTPHPYTCDEILQRITDNLKDIEKKTGSHLAICLQSTDQLIGLANLTVTAHHRHAEIGFWLGSDYRNQGYMTEALNAAIDHWFNAYNLNRITAHHLALNTASSHVMQKLGMTQEGIFRNHIFHNNQYHDIVWYGLLKSEWGKHGRNQPNQPN</sequence>
<reference evidence="5 6" key="1">
    <citation type="submission" date="2019-02" db="EMBL/GenBank/DDBJ databases">
        <title>Deep-cultivation of Planctomycetes and their phenomic and genomic characterization uncovers novel biology.</title>
        <authorList>
            <person name="Wiegand S."/>
            <person name="Jogler M."/>
            <person name="Boedeker C."/>
            <person name="Pinto D."/>
            <person name="Vollmers J."/>
            <person name="Rivas-Marin E."/>
            <person name="Kohn T."/>
            <person name="Peeters S.H."/>
            <person name="Heuer A."/>
            <person name="Rast P."/>
            <person name="Oberbeckmann S."/>
            <person name="Bunk B."/>
            <person name="Jeske O."/>
            <person name="Meyerdierks A."/>
            <person name="Storesund J.E."/>
            <person name="Kallscheuer N."/>
            <person name="Luecker S."/>
            <person name="Lage O.M."/>
            <person name="Pohl T."/>
            <person name="Merkel B.J."/>
            <person name="Hornburger P."/>
            <person name="Mueller R.-W."/>
            <person name="Bruemmer F."/>
            <person name="Labrenz M."/>
            <person name="Spormann A.M."/>
            <person name="Op den Camp H."/>
            <person name="Overmann J."/>
            <person name="Amann R."/>
            <person name="Jetten M.S.M."/>
            <person name="Mascher T."/>
            <person name="Medema M.H."/>
            <person name="Devos D.P."/>
            <person name="Kaster A.-K."/>
            <person name="Ovreas L."/>
            <person name="Rohde M."/>
            <person name="Galperin M.Y."/>
            <person name="Jogler C."/>
        </authorList>
    </citation>
    <scope>NUCLEOTIDE SEQUENCE [LARGE SCALE GENOMIC DNA]</scope>
    <source>
        <strain evidence="5 6">KS4</strain>
    </source>
</reference>
<evidence type="ECO:0000256" key="2">
    <source>
        <dbReference type="ARBA" id="ARBA00023315"/>
    </source>
</evidence>
<name>A0A517YPS3_9BACT</name>
<dbReference type="PANTHER" id="PTHR43792:SF8">
    <property type="entry name" value="[RIBOSOMAL PROTEIN US5]-ALANINE N-ACETYLTRANSFERASE"/>
    <property type="match status" value="1"/>
</dbReference>
<dbReference type="Pfam" id="PF13302">
    <property type="entry name" value="Acetyltransf_3"/>
    <property type="match status" value="1"/>
</dbReference>
<keyword evidence="2 5" id="KW-0012">Acyltransferase</keyword>
<evidence type="ECO:0000259" key="4">
    <source>
        <dbReference type="PROSITE" id="PS51186"/>
    </source>
</evidence>
<feature type="domain" description="N-acetyltransferase" evidence="4">
    <location>
        <begin position="11"/>
        <end position="175"/>
    </location>
</feature>
<evidence type="ECO:0000256" key="3">
    <source>
        <dbReference type="ARBA" id="ARBA00038502"/>
    </source>
</evidence>
<protein>
    <submittedName>
        <fullName evidence="5">Ribosomal N-acetyltransferase YdaF</fullName>
        <ecNumber evidence="5">2.3.1.-</ecNumber>
    </submittedName>
</protein>
<evidence type="ECO:0000256" key="1">
    <source>
        <dbReference type="ARBA" id="ARBA00022679"/>
    </source>
</evidence>
<dbReference type="PANTHER" id="PTHR43792">
    <property type="entry name" value="GNAT FAMILY, PUTATIVE (AFU_ORTHOLOGUE AFUA_3G00765)-RELATED-RELATED"/>
    <property type="match status" value="1"/>
</dbReference>
<dbReference type="RefSeq" id="WP_145073429.1">
    <property type="nucleotide sequence ID" value="NZ_CP036425.1"/>
</dbReference>
<organism evidence="5 6">
    <name type="scientific">Poriferisphaera corsica</name>
    <dbReference type="NCBI Taxonomy" id="2528020"/>
    <lineage>
        <taxon>Bacteria</taxon>
        <taxon>Pseudomonadati</taxon>
        <taxon>Planctomycetota</taxon>
        <taxon>Phycisphaerae</taxon>
        <taxon>Phycisphaerales</taxon>
        <taxon>Phycisphaeraceae</taxon>
        <taxon>Poriferisphaera</taxon>
    </lineage>
</organism>
<accession>A0A517YPS3</accession>
<comment type="similarity">
    <text evidence="3">Belongs to the acetyltransferase family. RimJ subfamily.</text>
</comment>
<proteinExistence type="inferred from homology"/>
<gene>
    <name evidence="5" type="primary">ydaF_1</name>
    <name evidence="5" type="ORF">KS4_02530</name>
</gene>
<dbReference type="EMBL" id="CP036425">
    <property type="protein sequence ID" value="QDU32223.1"/>
    <property type="molecule type" value="Genomic_DNA"/>
</dbReference>
<dbReference type="InterPro" id="IPR000182">
    <property type="entry name" value="GNAT_dom"/>
</dbReference>
<keyword evidence="1 5" id="KW-0808">Transferase</keyword>
<dbReference type="EC" id="2.3.1.-" evidence="5"/>
<evidence type="ECO:0000313" key="6">
    <source>
        <dbReference type="Proteomes" id="UP000317369"/>
    </source>
</evidence>
<dbReference type="Proteomes" id="UP000317369">
    <property type="component" value="Chromosome"/>
</dbReference>
<dbReference type="KEGG" id="pcor:KS4_02530"/>
<dbReference type="Gene3D" id="3.40.630.30">
    <property type="match status" value="1"/>
</dbReference>